<protein>
    <submittedName>
        <fullName evidence="2">Uncharacterized protein</fullName>
    </submittedName>
</protein>
<dbReference type="AlphaFoldDB" id="A0A498T0E5"/>
<feature type="region of interest" description="Disordered" evidence="1">
    <location>
        <begin position="37"/>
        <end position="62"/>
    </location>
</feature>
<organism evidence="2 3">
    <name type="scientific">Acanthocheilonema viteae</name>
    <name type="common">Filarial nematode worm</name>
    <name type="synonym">Dipetalonema viteae</name>
    <dbReference type="NCBI Taxonomy" id="6277"/>
    <lineage>
        <taxon>Eukaryota</taxon>
        <taxon>Metazoa</taxon>
        <taxon>Ecdysozoa</taxon>
        <taxon>Nematoda</taxon>
        <taxon>Chromadorea</taxon>
        <taxon>Rhabditida</taxon>
        <taxon>Spirurina</taxon>
        <taxon>Spiruromorpha</taxon>
        <taxon>Filarioidea</taxon>
        <taxon>Onchocercidae</taxon>
        <taxon>Acanthocheilonema</taxon>
    </lineage>
</organism>
<reference evidence="2 3" key="1">
    <citation type="submission" date="2018-08" db="EMBL/GenBank/DDBJ databases">
        <authorList>
            <person name="Laetsch R D."/>
            <person name="Stevens L."/>
            <person name="Kumar S."/>
            <person name="Blaxter L. M."/>
        </authorList>
    </citation>
    <scope>NUCLEOTIDE SEQUENCE [LARGE SCALE GENOMIC DNA]</scope>
</reference>
<feature type="non-terminal residue" evidence="2">
    <location>
        <position position="115"/>
    </location>
</feature>
<feature type="compositionally biased region" description="Polar residues" evidence="1">
    <location>
        <begin position="49"/>
        <end position="58"/>
    </location>
</feature>
<proteinExistence type="predicted"/>
<evidence type="ECO:0000313" key="3">
    <source>
        <dbReference type="Proteomes" id="UP000276991"/>
    </source>
</evidence>
<name>A0A498T0E5_ACAVI</name>
<evidence type="ECO:0000256" key="1">
    <source>
        <dbReference type="SAM" id="MobiDB-lite"/>
    </source>
</evidence>
<accession>A0A498T0E5</accession>
<dbReference type="OrthoDB" id="5873467at2759"/>
<keyword evidence="3" id="KW-1185">Reference proteome</keyword>
<dbReference type="Proteomes" id="UP000276991">
    <property type="component" value="Unassembled WGS sequence"/>
</dbReference>
<gene>
    <name evidence="2" type="ORF">NAV_LOCUS9931</name>
</gene>
<evidence type="ECO:0000313" key="2">
    <source>
        <dbReference type="EMBL" id="VBB35140.1"/>
    </source>
</evidence>
<dbReference type="STRING" id="6277.A0A498T0E5"/>
<sequence length="115" mass="12986">MSTSLNKSAQPTIESINKLLEDIKGLDDFECAIQRLNPTEIKAPPHSPSGKNHSTINLPQLPLPTYNGDPKLWKEFWNKAMERILRQLEAIGENLEHSCLKIIIESGLPSWVLDK</sequence>
<dbReference type="EMBL" id="UPTC01004921">
    <property type="protein sequence ID" value="VBB35140.1"/>
    <property type="molecule type" value="Genomic_DNA"/>
</dbReference>